<evidence type="ECO:0000256" key="3">
    <source>
        <dbReference type="ARBA" id="ARBA00009381"/>
    </source>
</evidence>
<comment type="catalytic activity">
    <reaction evidence="2 11">
        <text>glutathione + H2O = L-cysteinylglycine + L-glutamate</text>
        <dbReference type="Rhea" id="RHEA:28807"/>
        <dbReference type="ChEBI" id="CHEBI:15377"/>
        <dbReference type="ChEBI" id="CHEBI:29985"/>
        <dbReference type="ChEBI" id="CHEBI:57925"/>
        <dbReference type="ChEBI" id="CHEBI:61694"/>
        <dbReference type="EC" id="3.4.19.13"/>
    </reaction>
</comment>
<dbReference type="NCBIfam" id="TIGR00066">
    <property type="entry name" value="g_glut_trans"/>
    <property type="match status" value="1"/>
</dbReference>
<dbReference type="InterPro" id="IPR055262">
    <property type="entry name" value="GGT_CS"/>
</dbReference>
<feature type="active site" description="Nucleophile" evidence="9">
    <location>
        <position position="375"/>
    </location>
</feature>
<name>A0A2K8QNV3_9GAMM</name>
<comment type="pathway">
    <text evidence="11">Sulfur metabolism; glutathione metabolism.</text>
</comment>
<dbReference type="PRINTS" id="PR01210">
    <property type="entry name" value="GGTRANSPTASE"/>
</dbReference>
<proteinExistence type="inferred from homology"/>
<dbReference type="PANTHER" id="PTHR43199">
    <property type="entry name" value="GLUTATHIONE HYDROLASE"/>
    <property type="match status" value="1"/>
</dbReference>
<keyword evidence="5 11" id="KW-0378">Hydrolase</keyword>
<organism evidence="13 14">
    <name type="scientific">Dickeya fangzhongdai</name>
    <dbReference type="NCBI Taxonomy" id="1778540"/>
    <lineage>
        <taxon>Bacteria</taxon>
        <taxon>Pseudomonadati</taxon>
        <taxon>Pseudomonadota</taxon>
        <taxon>Gammaproteobacteria</taxon>
        <taxon>Enterobacterales</taxon>
        <taxon>Pectobacteriaceae</taxon>
        <taxon>Dickeya</taxon>
    </lineage>
</organism>
<dbReference type="RefSeq" id="WP_038919600.1">
    <property type="nucleotide sequence ID" value="NZ_BMJF01000002.1"/>
</dbReference>
<sequence>MASGKWLLPLSLTALLVSGAVHAVSIPAVEAKNGMVVSSQYLASQVGVDILKMGGNAIDAAVAVGYAQAVVNPCCGNIGGGGFMTIHLADGKDTFINFRETAPAAASATMYLDAEGKVKKDASLYGYLAAGVPGTVLGLETAREKYGKLTREQVMTPAIKLAREGFVLTRGDTDILDTTVKRFKQDPESARIFLRPDGSALQPGDRLVQTDLANTLQAIADKGPDAFYHGKLPQIIEDAAKKGGGILTAADFANYRVTETQPITCSYRGYRFISSPPPSSGGVTMCETLNILEGYDLKSMGFNSAQAIHVMTEAMRHAYMDRNTYLGDPEFVKNPVDRLLNKDYAAEIRKKIDDTRATPSEQVKPGMEPHEKPETTHYSIVDSLGNAVSTTYTVNGRFGAVVIAPGTGFFLNDEMDDFTVKVGEKNLYGLVQGERNAIAPGKRPLSSMSPSLVTKDGKIFLVLGSPGGSRIISITLQSALNILDFGMLPQEAVDAPRIHHQWLPDEVYYEQRGLSADTLTLLKERGYKMVEQTPWGATELIMVGLPGVEGVIPANSGNDSAVSGKVREGYLYGANDSRRPAGAAIGY</sequence>
<dbReference type="InterPro" id="IPR029055">
    <property type="entry name" value="Ntn_hydrolases_N"/>
</dbReference>
<evidence type="ECO:0000256" key="5">
    <source>
        <dbReference type="ARBA" id="ARBA00022801"/>
    </source>
</evidence>
<feature type="binding site" evidence="10">
    <location>
        <position position="468"/>
    </location>
    <ligand>
        <name>L-glutamate</name>
        <dbReference type="ChEBI" id="CHEBI:29985"/>
    </ligand>
</feature>
<dbReference type="Gene3D" id="1.10.246.130">
    <property type="match status" value="1"/>
</dbReference>
<reference evidence="14" key="1">
    <citation type="journal article" date="2018" name="Genome Announc.">
        <title>Complete genome sequence of a Dickeya fangzhongdai type strain causing bleeding canker of pear tree trunks.</title>
        <authorList>
            <person name="Zhao Y."/>
            <person name="Tian Y."/>
            <person name="Li X."/>
            <person name="Hu B."/>
        </authorList>
    </citation>
    <scope>NUCLEOTIDE SEQUENCE [LARGE SCALE GENOMIC DNA]</scope>
    <source>
        <strain evidence="14">DSM 101947</strain>
    </source>
</reference>
<comment type="catalytic activity">
    <reaction evidence="1 11">
        <text>an S-substituted glutathione + H2O = an S-substituted L-cysteinylglycine + L-glutamate</text>
        <dbReference type="Rhea" id="RHEA:59468"/>
        <dbReference type="ChEBI" id="CHEBI:15377"/>
        <dbReference type="ChEBI" id="CHEBI:29985"/>
        <dbReference type="ChEBI" id="CHEBI:90779"/>
        <dbReference type="ChEBI" id="CHEBI:143103"/>
        <dbReference type="EC" id="3.4.19.13"/>
    </reaction>
</comment>
<dbReference type="PANTHER" id="PTHR43199:SF1">
    <property type="entry name" value="GLUTATHIONE HYDROLASE PROENZYME"/>
    <property type="match status" value="1"/>
</dbReference>
<gene>
    <name evidence="13" type="primary">ggt</name>
    <name evidence="13" type="ORF">CVE23_14450</name>
</gene>
<dbReference type="Pfam" id="PF01019">
    <property type="entry name" value="G_glu_transpept"/>
    <property type="match status" value="1"/>
</dbReference>
<dbReference type="SUPFAM" id="SSF56235">
    <property type="entry name" value="N-terminal nucleophile aminohydrolases (Ntn hydrolases)"/>
    <property type="match status" value="1"/>
</dbReference>
<feature type="binding site" evidence="10">
    <location>
        <position position="99"/>
    </location>
    <ligand>
        <name>L-glutamate</name>
        <dbReference type="ChEBI" id="CHEBI:29985"/>
    </ligand>
</feature>
<dbReference type="EMBL" id="CP025003">
    <property type="protein sequence ID" value="ATZ95072.1"/>
    <property type="molecule type" value="Genomic_DNA"/>
</dbReference>
<dbReference type="AlphaFoldDB" id="A0A2K8QNV3"/>
<protein>
    <recommendedName>
        <fullName evidence="11">Glutathione hydrolase proenzyme</fullName>
        <ecNumber evidence="11">2.3.2.2</ecNumber>
        <ecNumber evidence="11">3.4.19.13</ecNumber>
    </recommendedName>
    <component>
        <recommendedName>
            <fullName evidence="11">Glutathione hydrolase large chain</fullName>
        </recommendedName>
    </component>
    <component>
        <recommendedName>
            <fullName evidence="11">Glutathione hydrolase small chain</fullName>
        </recommendedName>
    </component>
</protein>
<feature type="chain" id="PRO_5014771984" description="Glutathione hydrolase proenzyme" evidence="12">
    <location>
        <begin position="24"/>
        <end position="587"/>
    </location>
</feature>
<keyword evidence="6 11" id="KW-0865">Zymogen</keyword>
<accession>A0A2K8QNV3</accession>
<dbReference type="Proteomes" id="UP000231901">
    <property type="component" value="Chromosome"/>
</dbReference>
<dbReference type="GO" id="GO:0006750">
    <property type="term" value="P:glutathione biosynthetic process"/>
    <property type="evidence" value="ECO:0007669"/>
    <property type="project" value="UniProtKB-KW"/>
</dbReference>
<feature type="binding site" evidence="10">
    <location>
        <position position="417"/>
    </location>
    <ligand>
        <name>L-glutamate</name>
        <dbReference type="ChEBI" id="CHEBI:29985"/>
    </ligand>
</feature>
<feature type="binding site" evidence="10">
    <location>
        <begin position="393"/>
        <end position="395"/>
    </location>
    <ligand>
        <name>L-glutamate</name>
        <dbReference type="ChEBI" id="CHEBI:29985"/>
    </ligand>
</feature>
<dbReference type="GeneID" id="66565531"/>
<evidence type="ECO:0000256" key="8">
    <source>
        <dbReference type="ARBA" id="ARBA00047417"/>
    </source>
</evidence>
<evidence type="ECO:0000256" key="9">
    <source>
        <dbReference type="PIRSR" id="PIRSR600101-1"/>
    </source>
</evidence>
<keyword evidence="12" id="KW-0732">Signal</keyword>
<dbReference type="InterPro" id="IPR051792">
    <property type="entry name" value="GGT_bact"/>
</dbReference>
<comment type="catalytic activity">
    <reaction evidence="8 11">
        <text>an N-terminal (5-L-glutamyl)-[peptide] + an alpha-amino acid = 5-L-glutamyl amino acid + an N-terminal L-alpha-aminoacyl-[peptide]</text>
        <dbReference type="Rhea" id="RHEA:23904"/>
        <dbReference type="Rhea" id="RHEA-COMP:9780"/>
        <dbReference type="Rhea" id="RHEA-COMP:9795"/>
        <dbReference type="ChEBI" id="CHEBI:77644"/>
        <dbReference type="ChEBI" id="CHEBI:78597"/>
        <dbReference type="ChEBI" id="CHEBI:78599"/>
        <dbReference type="ChEBI" id="CHEBI:78608"/>
        <dbReference type="EC" id="2.3.2.2"/>
    </reaction>
</comment>
<dbReference type="GO" id="GO:0006751">
    <property type="term" value="P:glutathione catabolic process"/>
    <property type="evidence" value="ECO:0007669"/>
    <property type="project" value="UniProtKB-UniRule"/>
</dbReference>
<keyword evidence="14" id="KW-1185">Reference proteome</keyword>
<dbReference type="GO" id="GO:0103068">
    <property type="term" value="F:leukotriene C4 gamma-glutamyl transferase activity"/>
    <property type="evidence" value="ECO:0007669"/>
    <property type="project" value="UniProtKB-EC"/>
</dbReference>
<dbReference type="InterPro" id="IPR043137">
    <property type="entry name" value="GGT_ssub_C"/>
</dbReference>
<evidence type="ECO:0000256" key="6">
    <source>
        <dbReference type="ARBA" id="ARBA00023145"/>
    </source>
</evidence>
<dbReference type="PROSITE" id="PS00462">
    <property type="entry name" value="G_GLU_TRANSPEPTIDASE"/>
    <property type="match status" value="1"/>
</dbReference>
<evidence type="ECO:0000313" key="14">
    <source>
        <dbReference type="Proteomes" id="UP000231901"/>
    </source>
</evidence>
<evidence type="ECO:0000256" key="12">
    <source>
        <dbReference type="SAM" id="SignalP"/>
    </source>
</evidence>
<keyword evidence="11" id="KW-0317">Glutathione biosynthesis</keyword>
<evidence type="ECO:0000313" key="13">
    <source>
        <dbReference type="EMBL" id="ATZ95072.1"/>
    </source>
</evidence>
<evidence type="ECO:0000256" key="4">
    <source>
        <dbReference type="ARBA" id="ARBA00022679"/>
    </source>
</evidence>
<evidence type="ECO:0000256" key="2">
    <source>
        <dbReference type="ARBA" id="ARBA00001089"/>
    </source>
</evidence>
<evidence type="ECO:0000256" key="11">
    <source>
        <dbReference type="RuleBase" id="RU368036"/>
    </source>
</evidence>
<feature type="signal peptide" evidence="12">
    <location>
        <begin position="1"/>
        <end position="23"/>
    </location>
</feature>
<evidence type="ECO:0000256" key="10">
    <source>
        <dbReference type="PIRSR" id="PIRSR600101-2"/>
    </source>
</evidence>
<keyword evidence="7 11" id="KW-0012">Acyltransferase</keyword>
<dbReference type="Gene3D" id="3.60.20.40">
    <property type="match status" value="1"/>
</dbReference>
<dbReference type="InterPro" id="IPR000101">
    <property type="entry name" value="GGT_peptidase"/>
</dbReference>
<dbReference type="InterPro" id="IPR043138">
    <property type="entry name" value="GGT_lsub"/>
</dbReference>
<comment type="subunit">
    <text evidence="11">This enzyme consists of two polypeptide chains, which are synthesized in precursor form from a single polypeptide.</text>
</comment>
<comment type="PTM">
    <text evidence="11">Cleaved by autocatalysis into a large and a small subunit.</text>
</comment>
<dbReference type="KEGG" id="dfn:CVE23_14450"/>
<evidence type="ECO:0000256" key="7">
    <source>
        <dbReference type="ARBA" id="ARBA00023315"/>
    </source>
</evidence>
<dbReference type="EC" id="2.3.2.2" evidence="11"/>
<feature type="binding site" evidence="10">
    <location>
        <begin position="446"/>
        <end position="447"/>
    </location>
    <ligand>
        <name>L-glutamate</name>
        <dbReference type="ChEBI" id="CHEBI:29985"/>
    </ligand>
</feature>
<dbReference type="GO" id="GO:0036374">
    <property type="term" value="F:glutathione hydrolase activity"/>
    <property type="evidence" value="ECO:0007669"/>
    <property type="project" value="UniProtKB-UniRule"/>
</dbReference>
<dbReference type="UniPathway" id="UPA00204"/>
<keyword evidence="4 11" id="KW-0808">Transferase</keyword>
<comment type="similarity">
    <text evidence="3 11">Belongs to the gamma-glutamyltransferase family.</text>
</comment>
<dbReference type="EC" id="3.4.19.13" evidence="11"/>
<evidence type="ECO:0000256" key="1">
    <source>
        <dbReference type="ARBA" id="ARBA00001049"/>
    </source>
</evidence>